<evidence type="ECO:0000313" key="7">
    <source>
        <dbReference type="EMBL" id="RNF02570.1"/>
    </source>
</evidence>
<evidence type="ECO:0008006" key="9">
    <source>
        <dbReference type="Google" id="ProtNLM"/>
    </source>
</evidence>
<feature type="transmembrane region" description="Helical" evidence="6">
    <location>
        <begin position="412"/>
        <end position="432"/>
    </location>
</feature>
<gene>
    <name evidence="7" type="ORF">TraAM80_06303</name>
</gene>
<keyword evidence="4 6" id="KW-0472">Membrane</keyword>
<evidence type="ECO:0000256" key="3">
    <source>
        <dbReference type="ARBA" id="ARBA00022989"/>
    </source>
</evidence>
<dbReference type="PANTHER" id="PTHR13219:SF6">
    <property type="entry name" value="TRANSMEMBRANE PROTEIN 94"/>
    <property type="match status" value="1"/>
</dbReference>
<keyword evidence="3 6" id="KW-1133">Transmembrane helix</keyword>
<keyword evidence="8" id="KW-1185">Reference proteome</keyword>
<feature type="compositionally biased region" description="Basic and acidic residues" evidence="5">
    <location>
        <begin position="277"/>
        <end position="288"/>
    </location>
</feature>
<feature type="transmembrane region" description="Helical" evidence="6">
    <location>
        <begin position="338"/>
        <end position="357"/>
    </location>
</feature>
<dbReference type="InterPro" id="IPR039720">
    <property type="entry name" value="TMEM94"/>
</dbReference>
<feature type="transmembrane region" description="Helical" evidence="6">
    <location>
        <begin position="78"/>
        <end position="103"/>
    </location>
</feature>
<organism evidence="7 8">
    <name type="scientific">Trypanosoma rangeli</name>
    <dbReference type="NCBI Taxonomy" id="5698"/>
    <lineage>
        <taxon>Eukaryota</taxon>
        <taxon>Discoba</taxon>
        <taxon>Euglenozoa</taxon>
        <taxon>Kinetoplastea</taxon>
        <taxon>Metakinetoplastina</taxon>
        <taxon>Trypanosomatida</taxon>
        <taxon>Trypanosomatidae</taxon>
        <taxon>Trypanosoma</taxon>
        <taxon>Herpetosoma</taxon>
    </lineage>
</organism>
<evidence type="ECO:0000256" key="2">
    <source>
        <dbReference type="ARBA" id="ARBA00022692"/>
    </source>
</evidence>
<evidence type="ECO:0000256" key="6">
    <source>
        <dbReference type="SAM" id="Phobius"/>
    </source>
</evidence>
<feature type="region of interest" description="Disordered" evidence="5">
    <location>
        <begin position="245"/>
        <end position="291"/>
    </location>
</feature>
<dbReference type="OrthoDB" id="5568754at2759"/>
<name>A0A422NAR6_TRYRA</name>
<feature type="transmembrane region" description="Helical" evidence="6">
    <location>
        <begin position="1232"/>
        <end position="1251"/>
    </location>
</feature>
<evidence type="ECO:0000256" key="4">
    <source>
        <dbReference type="ARBA" id="ARBA00023136"/>
    </source>
</evidence>
<dbReference type="InterPro" id="IPR023214">
    <property type="entry name" value="HAD_sf"/>
</dbReference>
<dbReference type="InterPro" id="IPR036412">
    <property type="entry name" value="HAD-like_sf"/>
</dbReference>
<feature type="region of interest" description="Disordered" evidence="5">
    <location>
        <begin position="729"/>
        <end position="755"/>
    </location>
</feature>
<feature type="transmembrane region" description="Helical" evidence="6">
    <location>
        <begin position="1065"/>
        <end position="1089"/>
    </location>
</feature>
<feature type="region of interest" description="Disordered" evidence="5">
    <location>
        <begin position="791"/>
        <end position="811"/>
    </location>
</feature>
<dbReference type="Proteomes" id="UP000283634">
    <property type="component" value="Unassembled WGS sequence"/>
</dbReference>
<accession>A0A422NAR6</accession>
<dbReference type="EMBL" id="MKGL01000227">
    <property type="protein sequence ID" value="RNF02570.1"/>
    <property type="molecule type" value="Genomic_DNA"/>
</dbReference>
<feature type="transmembrane region" description="Helical" evidence="6">
    <location>
        <begin position="1096"/>
        <end position="1115"/>
    </location>
</feature>
<protein>
    <recommendedName>
        <fullName evidence="9">Transmembrane protein</fullName>
    </recommendedName>
</protein>
<proteinExistence type="predicted"/>
<feature type="region of interest" description="Disordered" evidence="5">
    <location>
        <begin position="765"/>
        <end position="784"/>
    </location>
</feature>
<feature type="transmembrane region" description="Helical" evidence="6">
    <location>
        <begin position="307"/>
        <end position="332"/>
    </location>
</feature>
<keyword evidence="2 6" id="KW-0812">Transmembrane</keyword>
<feature type="transmembrane region" description="Helical" evidence="6">
    <location>
        <begin position="1263"/>
        <end position="1283"/>
    </location>
</feature>
<dbReference type="OMA" id="WIPRACG"/>
<feature type="transmembrane region" description="Helical" evidence="6">
    <location>
        <begin position="1135"/>
        <end position="1159"/>
    </location>
</feature>
<dbReference type="InterPro" id="IPR023298">
    <property type="entry name" value="ATPase_P-typ_TM_dom_sf"/>
</dbReference>
<comment type="subcellular location">
    <subcellularLocation>
        <location evidence="1">Membrane</location>
    </subcellularLocation>
</comment>
<dbReference type="VEuPathDB" id="TriTrypDB:TRSC58_03176"/>
<evidence type="ECO:0000313" key="8">
    <source>
        <dbReference type="Proteomes" id="UP000283634"/>
    </source>
</evidence>
<sequence length="1386" mass="154759">MPRNATGAIVEADCLECPTPREAHGMPRPLQHDAHLDTTLPSSVHETRIVDQLQLLLDTSQVNLQESVKMGRIAAGALFFHQGAPVAITSIMLLISCVLFPSVQTIACTVLFFVLYAFCMGMQIYLLWARITEKKMRTACIMRDVLARWRQRITGMMKMPRQSPQERRAAFLESTAMMPLKAFRMVAIVDVATGRLKHILKCLLMRGTRRLDESKLCAWPYTEPVGPCKLVDAMEMTLKSDPIVLRPLQDKGPPPRRSASQLPSRLGEEEEANTTDDSDHERDSRKETIGANTNSVSQKMEFLVHRIFLLAWVVGMLLTIAAGLAFCVFADISMGEHVFLYPSVALLGLLPVNAILLSRALMLYANVYLERLFSHLVARPMYALDDRVPRFSFLSTWKALWHVVRRRPDRHLLCFSSSIVEVLGTATVVALLDTTGVVTDMVPLPVVMLVCKREEQPNGSSSSDDEGGNVGGGVANHPHDDDVAAAAATTVHGPRRDRKLCMGRKKAQDRLFFELELTPSQQEDLAVKFADEKEWEARGRNVSVVAYCLLLHALLPQPENLETWTERFRFCDRTVRWARSTHWIARANEFVDDVIDSSRILARIFQINTEARAGHRNDYPEQASTLLVVDGNGILHAFTIGTVGMVVRNCSSHFNGTSVEALKPAERDELMHTGNVVWEERMGLETVAVACMMLPKKYGAVAAKHFPCDKGGYKEYFFFNGVREMATNGGGRAPSNCGPRQPDEEEGMRQQSQDVEETILPQCDKQRQEQEKEEGDTINCGNASTTVRAVDDNASMGLAEGDRNTFSGSEGNDNVDASASLDRLLDVLVGDNFTFLAFVGLRDSIRPDVEKSMSLLDEAGIRCMYFSADNERRTKSFGNRLGLETDWNCCISLKTGAVELDPHSIRAQLPVGIDAIRKHILHVDPIPLRVKMFSHAHSVSTRAMLSILQDNHDVVVSIGSLFNHGNVRSFIQSDLSIGVLPTRRGPVADKEEAYLRHHGCIVEPSDFHARKTFNRDLPLYHNVTDLLACPCTLAASPTPSILPIVTTLIRQARLRLSGIGNCVEFVLHANFFVTLVNVVALLTGSPLLISPAATVFELNVIIPTLALSCTYTAYADTDPMKTIPSRHNYFVRLAIFRHSVVVWCLRYVPSLVALVVLGITCGTHICKSNVAGLGLSASDACMTSTRGYIALTMNYWLMIHSWTHLSRHQPLSPNLSFKTRYGKRSSYLFKSFRWVSACVVSTLLSVLFVVVNTVGDGVAMTAFYPSLVHFLVSLLFPVLLLMLDVPIKAWRLRRYTLMQKFHRLSFGTRLGMHSPRGDYEPEGMAFTDATEEAVQHEDRNPTLKQRLHDIFYRFTTMKRGELELNCVCCNHIGGNYATYHMNRDAM</sequence>
<dbReference type="VEuPathDB" id="TriTrypDB:TRSC58_06698"/>
<dbReference type="RefSeq" id="XP_029236995.1">
    <property type="nucleotide sequence ID" value="XM_029383154.1"/>
</dbReference>
<feature type="transmembrane region" description="Helical" evidence="6">
    <location>
        <begin position="109"/>
        <end position="128"/>
    </location>
</feature>
<dbReference type="Gene3D" id="3.40.50.1000">
    <property type="entry name" value="HAD superfamily/HAD-like"/>
    <property type="match status" value="1"/>
</dbReference>
<reference evidence="7 8" key="1">
    <citation type="journal article" date="2018" name="BMC Genomics">
        <title>Genomic comparison of Trypanosoma conorhini and Trypanosoma rangeli to Trypanosoma cruzi strains of high and low virulence.</title>
        <authorList>
            <person name="Bradwell K.R."/>
            <person name="Koparde V.N."/>
            <person name="Matveyev A.V."/>
            <person name="Serrano M.G."/>
            <person name="Alves J.M."/>
            <person name="Parikh H."/>
            <person name="Huang B."/>
            <person name="Lee V."/>
            <person name="Espinosa-Alvarez O."/>
            <person name="Ortiz P.A."/>
            <person name="Costa-Martins A.G."/>
            <person name="Teixeira M.M."/>
            <person name="Buck G.A."/>
        </authorList>
    </citation>
    <scope>NUCLEOTIDE SEQUENCE [LARGE SCALE GENOMIC DNA]</scope>
    <source>
        <strain evidence="7 8">AM80</strain>
    </source>
</reference>
<evidence type="ECO:0000256" key="1">
    <source>
        <dbReference type="ARBA" id="ARBA00004370"/>
    </source>
</evidence>
<dbReference type="GO" id="GO:0016020">
    <property type="term" value="C:membrane"/>
    <property type="evidence" value="ECO:0007669"/>
    <property type="project" value="UniProtKB-SubCell"/>
</dbReference>
<comment type="caution">
    <text evidence="7">The sequence shown here is derived from an EMBL/GenBank/DDBJ whole genome shotgun (WGS) entry which is preliminary data.</text>
</comment>
<dbReference type="SUPFAM" id="SSF56784">
    <property type="entry name" value="HAD-like"/>
    <property type="match status" value="1"/>
</dbReference>
<feature type="region of interest" description="Disordered" evidence="5">
    <location>
        <begin position="455"/>
        <end position="479"/>
    </location>
</feature>
<evidence type="ECO:0000256" key="5">
    <source>
        <dbReference type="SAM" id="MobiDB-lite"/>
    </source>
</evidence>
<dbReference type="GeneID" id="40330236"/>
<dbReference type="SUPFAM" id="SSF81665">
    <property type="entry name" value="Calcium ATPase, transmembrane domain M"/>
    <property type="match status" value="1"/>
</dbReference>
<dbReference type="PANTHER" id="PTHR13219">
    <property type="entry name" value="TRANSMEMBRANE PROTEIN 94"/>
    <property type="match status" value="1"/>
</dbReference>